<dbReference type="HOGENOM" id="CLU_1823045_0_0_6"/>
<reference evidence="1" key="1">
    <citation type="submission" date="2007-06" db="EMBL/GenBank/DDBJ databases">
        <title>Complete sequence of Marinomonas sp. MWYL1.</title>
        <authorList>
            <consortium name="US DOE Joint Genome Institute"/>
            <person name="Copeland A."/>
            <person name="Lucas S."/>
            <person name="Lapidus A."/>
            <person name="Barry K."/>
            <person name="Glavina del Rio T."/>
            <person name="Dalin E."/>
            <person name="Tice H."/>
            <person name="Pitluck S."/>
            <person name="Kiss H."/>
            <person name="Brettin T."/>
            <person name="Bruce D."/>
            <person name="Detter J.C."/>
            <person name="Han C."/>
            <person name="Schmutz J."/>
            <person name="Larimer F."/>
            <person name="Land M."/>
            <person name="Hauser L."/>
            <person name="Kyrpides N."/>
            <person name="Kim E."/>
            <person name="Johnston A.W.B."/>
            <person name="Todd J.D."/>
            <person name="Rogers R."/>
            <person name="Wexler M."/>
            <person name="Bond P.L."/>
            <person name="Li Y."/>
            <person name="Richardson P."/>
        </authorList>
    </citation>
    <scope>NUCLEOTIDE SEQUENCE [LARGE SCALE GENOMIC DNA]</scope>
    <source>
        <strain evidence="1">MWYL1</strain>
    </source>
</reference>
<sequence>MWFKVLITRIQTMNNAIVRSQHHHALFPSIGTLSALPTQRTGIGRIVAVCVESDEPLFVQTPNGAIFSIGGLSDRQKQQLLTLLPDLIHTRVRFRYRQHNALGQAVDAVFQTLLIEGDTRHRASPVVFNNGFNNMQGVQHG</sequence>
<proteinExistence type="predicted"/>
<accession>A6VSU8</accession>
<organism evidence="1">
    <name type="scientific">Marinomonas sp. (strain MWYL1)</name>
    <dbReference type="NCBI Taxonomy" id="400668"/>
    <lineage>
        <taxon>Bacteria</taxon>
        <taxon>Pseudomonadati</taxon>
        <taxon>Pseudomonadota</taxon>
        <taxon>Gammaproteobacteria</taxon>
        <taxon>Oceanospirillales</taxon>
        <taxon>Oceanospirillaceae</taxon>
        <taxon>Marinomonas</taxon>
    </lineage>
</organism>
<gene>
    <name evidence="1" type="ordered locus">Mmwyl1_0593</name>
</gene>
<dbReference type="AlphaFoldDB" id="A6VSU8"/>
<dbReference type="EMBL" id="CP000749">
    <property type="protein sequence ID" value="ABR69527.1"/>
    <property type="molecule type" value="Genomic_DNA"/>
</dbReference>
<evidence type="ECO:0000313" key="1">
    <source>
        <dbReference type="EMBL" id="ABR69527.1"/>
    </source>
</evidence>
<dbReference type="KEGG" id="mmw:Mmwyl1_0593"/>
<name>A6VSU8_MARMS</name>
<protein>
    <submittedName>
        <fullName evidence="1">Uncharacterized protein</fullName>
    </submittedName>
</protein>